<dbReference type="Gene3D" id="3.40.50.720">
    <property type="entry name" value="NAD(P)-binding Rossmann-like Domain"/>
    <property type="match status" value="1"/>
</dbReference>
<reference evidence="2" key="1">
    <citation type="journal article" date="2023" name="Mol. Phylogenet. Evol.">
        <title>Genome-scale phylogeny and comparative genomics of the fungal order Sordariales.</title>
        <authorList>
            <person name="Hensen N."/>
            <person name="Bonometti L."/>
            <person name="Westerberg I."/>
            <person name="Brannstrom I.O."/>
            <person name="Guillou S."/>
            <person name="Cros-Aarteil S."/>
            <person name="Calhoun S."/>
            <person name="Haridas S."/>
            <person name="Kuo A."/>
            <person name="Mondo S."/>
            <person name="Pangilinan J."/>
            <person name="Riley R."/>
            <person name="LaButti K."/>
            <person name="Andreopoulos B."/>
            <person name="Lipzen A."/>
            <person name="Chen C."/>
            <person name="Yan M."/>
            <person name="Daum C."/>
            <person name="Ng V."/>
            <person name="Clum A."/>
            <person name="Steindorff A."/>
            <person name="Ohm R.A."/>
            <person name="Martin F."/>
            <person name="Silar P."/>
            <person name="Natvig D.O."/>
            <person name="Lalanne C."/>
            <person name="Gautier V."/>
            <person name="Ament-Velasquez S.L."/>
            <person name="Kruys A."/>
            <person name="Hutchinson M.I."/>
            <person name="Powell A.J."/>
            <person name="Barry K."/>
            <person name="Miller A.N."/>
            <person name="Grigoriev I.V."/>
            <person name="Debuchy R."/>
            <person name="Gladieux P."/>
            <person name="Hiltunen Thoren M."/>
            <person name="Johannesson H."/>
        </authorList>
    </citation>
    <scope>NUCLEOTIDE SEQUENCE</scope>
    <source>
        <strain evidence="2">CBS 731.68</strain>
    </source>
</reference>
<gene>
    <name evidence="2" type="ORF">N657DRAFT_628727</name>
</gene>
<accession>A0AAN6YZC1</accession>
<sequence length="330" mass="35639">MVSQRRNLPLLATPETCSGRTYIVTGANSGIGLEAARHLASLGAGKVILGVRNLVAGEAAKRDIDESAGTAGTDVIQVWQVDLCSYDSVRAFVKRAADELDRIDAVIENAGLTLSVREMAEGHVKPLTVNVLSTFLMAVLLLPVMREKAKKVEGVVPRIVVVGSTYGFEATCKADWEGIKEDPIKGMDDEGMAPLKTYALTKLMEAFAIRHLARELVPVEKTGVIVNLICPGLCITNLVRSTPQDFKDMMHQMYAAVGRTAEDGSRTLLHGAVAGPESHGKLLHSCEDGEPDVPDWVKDDTTMQKRTWEAIANELETAEPGCVARMLDCA</sequence>
<dbReference type="Pfam" id="PF00106">
    <property type="entry name" value="adh_short"/>
    <property type="match status" value="1"/>
</dbReference>
<dbReference type="AlphaFoldDB" id="A0AAN6YZC1"/>
<evidence type="ECO:0000313" key="3">
    <source>
        <dbReference type="Proteomes" id="UP001302602"/>
    </source>
</evidence>
<dbReference type="GeneID" id="87827626"/>
<dbReference type="PRINTS" id="PR00081">
    <property type="entry name" value="GDHRDH"/>
</dbReference>
<name>A0AAN6YZC1_9PEZI</name>
<evidence type="ECO:0000256" key="1">
    <source>
        <dbReference type="ARBA" id="ARBA00023002"/>
    </source>
</evidence>
<organism evidence="2 3">
    <name type="scientific">Parathielavia appendiculata</name>
    <dbReference type="NCBI Taxonomy" id="2587402"/>
    <lineage>
        <taxon>Eukaryota</taxon>
        <taxon>Fungi</taxon>
        <taxon>Dikarya</taxon>
        <taxon>Ascomycota</taxon>
        <taxon>Pezizomycotina</taxon>
        <taxon>Sordariomycetes</taxon>
        <taxon>Sordariomycetidae</taxon>
        <taxon>Sordariales</taxon>
        <taxon>Chaetomiaceae</taxon>
        <taxon>Parathielavia</taxon>
    </lineage>
</organism>
<reference evidence="2" key="2">
    <citation type="submission" date="2023-05" db="EMBL/GenBank/DDBJ databases">
        <authorList>
            <consortium name="Lawrence Berkeley National Laboratory"/>
            <person name="Steindorff A."/>
            <person name="Hensen N."/>
            <person name="Bonometti L."/>
            <person name="Westerberg I."/>
            <person name="Brannstrom I.O."/>
            <person name="Guillou S."/>
            <person name="Cros-Aarteil S."/>
            <person name="Calhoun S."/>
            <person name="Haridas S."/>
            <person name="Kuo A."/>
            <person name="Mondo S."/>
            <person name="Pangilinan J."/>
            <person name="Riley R."/>
            <person name="Labutti K."/>
            <person name="Andreopoulos B."/>
            <person name="Lipzen A."/>
            <person name="Chen C."/>
            <person name="Yanf M."/>
            <person name="Daum C."/>
            <person name="Ng V."/>
            <person name="Clum A."/>
            <person name="Ohm R."/>
            <person name="Martin F."/>
            <person name="Silar P."/>
            <person name="Natvig D."/>
            <person name="Lalanne C."/>
            <person name="Gautier V."/>
            <person name="Ament-Velasquez S.L."/>
            <person name="Kruys A."/>
            <person name="Hutchinson M.I."/>
            <person name="Powell A.J."/>
            <person name="Barry K."/>
            <person name="Miller A.N."/>
            <person name="Grigoriev I.V."/>
            <person name="Debuchy R."/>
            <person name="Gladieux P."/>
            <person name="Thoren M.H."/>
            <person name="Johannesson H."/>
        </authorList>
    </citation>
    <scope>NUCLEOTIDE SEQUENCE</scope>
    <source>
        <strain evidence="2">CBS 731.68</strain>
    </source>
</reference>
<keyword evidence="1" id="KW-0560">Oxidoreductase</keyword>
<dbReference type="GO" id="GO:0016491">
    <property type="term" value="F:oxidoreductase activity"/>
    <property type="evidence" value="ECO:0007669"/>
    <property type="project" value="UniProtKB-KW"/>
</dbReference>
<dbReference type="PANTHER" id="PTHR43157:SF61">
    <property type="entry name" value="DEHYDROGENASE_REDUCTASE FAMILY PROTEIN, PUTATIVE (AFU_ORTHOLOGUE AFUA_3G01250)-RELATED"/>
    <property type="match status" value="1"/>
</dbReference>
<dbReference type="PANTHER" id="PTHR43157">
    <property type="entry name" value="PHOSPHATIDYLINOSITOL-GLYCAN BIOSYNTHESIS CLASS F PROTEIN-RELATED"/>
    <property type="match status" value="1"/>
</dbReference>
<dbReference type="EMBL" id="MU853275">
    <property type="protein sequence ID" value="KAK4118254.1"/>
    <property type="molecule type" value="Genomic_DNA"/>
</dbReference>
<dbReference type="RefSeq" id="XP_062642027.1">
    <property type="nucleotide sequence ID" value="XM_062790857.1"/>
</dbReference>
<protein>
    <submittedName>
        <fullName evidence="2">NAD(P)-binding protein</fullName>
    </submittedName>
</protein>
<proteinExistence type="predicted"/>
<comment type="caution">
    <text evidence="2">The sequence shown here is derived from an EMBL/GenBank/DDBJ whole genome shotgun (WGS) entry which is preliminary data.</text>
</comment>
<evidence type="ECO:0000313" key="2">
    <source>
        <dbReference type="EMBL" id="KAK4118254.1"/>
    </source>
</evidence>
<dbReference type="InterPro" id="IPR036291">
    <property type="entry name" value="NAD(P)-bd_dom_sf"/>
</dbReference>
<dbReference type="SUPFAM" id="SSF51735">
    <property type="entry name" value="NAD(P)-binding Rossmann-fold domains"/>
    <property type="match status" value="1"/>
</dbReference>
<dbReference type="InterPro" id="IPR002347">
    <property type="entry name" value="SDR_fam"/>
</dbReference>
<dbReference type="Proteomes" id="UP001302602">
    <property type="component" value="Unassembled WGS sequence"/>
</dbReference>
<keyword evidence="3" id="KW-1185">Reference proteome</keyword>